<accession>A0A372L936</accession>
<comment type="caution">
    <text evidence="2">The sequence shown here is derived from an EMBL/GenBank/DDBJ whole genome shotgun (WGS) entry which is preliminary data.</text>
</comment>
<evidence type="ECO:0000313" key="3">
    <source>
        <dbReference type="Proteomes" id="UP000262939"/>
    </source>
</evidence>
<dbReference type="PANTHER" id="PTHR34215:SF1">
    <property type="entry name" value="YLXR DOMAIN-CONTAINING PROTEIN"/>
    <property type="match status" value="1"/>
</dbReference>
<dbReference type="Proteomes" id="UP000262939">
    <property type="component" value="Unassembled WGS sequence"/>
</dbReference>
<dbReference type="SUPFAM" id="SSF64376">
    <property type="entry name" value="YlxR-like"/>
    <property type="match status" value="1"/>
</dbReference>
<organism evidence="2 3">
    <name type="scientific">Peribacillus glennii</name>
    <dbReference type="NCBI Taxonomy" id="2303991"/>
    <lineage>
        <taxon>Bacteria</taxon>
        <taxon>Bacillati</taxon>
        <taxon>Bacillota</taxon>
        <taxon>Bacilli</taxon>
        <taxon>Bacillales</taxon>
        <taxon>Bacillaceae</taxon>
        <taxon>Peribacillus</taxon>
    </lineage>
</organism>
<dbReference type="InterPro" id="IPR037465">
    <property type="entry name" value="YlxR"/>
</dbReference>
<dbReference type="InterPro" id="IPR007393">
    <property type="entry name" value="YlxR_dom"/>
</dbReference>
<gene>
    <name evidence="2" type="ORF">D0466_17340</name>
</gene>
<dbReference type="Gene3D" id="3.30.1230.10">
    <property type="entry name" value="YlxR-like"/>
    <property type="match status" value="1"/>
</dbReference>
<dbReference type="PANTHER" id="PTHR34215">
    <property type="entry name" value="BLL0784 PROTEIN"/>
    <property type="match status" value="1"/>
</dbReference>
<name>A0A372L936_9BACI</name>
<dbReference type="CDD" id="cd00279">
    <property type="entry name" value="YlxR"/>
    <property type="match status" value="1"/>
</dbReference>
<protein>
    <submittedName>
        <fullName evidence="2">YlxR family protein</fullName>
    </submittedName>
</protein>
<dbReference type="AlphaFoldDB" id="A0A372L936"/>
<sequence length="94" mass="10545">MNSRKKIPMRKCVASGEMKPKKELIRIVRTKDGEISIDPTGKKSGRGAYLTLDAAIIELAKKKNVLERNLEAAIDPSIYEQLLELAEKEKHPNS</sequence>
<dbReference type="NCBIfam" id="NF047356">
    <property type="entry name" value="RNA_bind_RnpM"/>
    <property type="match status" value="1"/>
</dbReference>
<dbReference type="OrthoDB" id="9813251at2"/>
<evidence type="ECO:0000313" key="2">
    <source>
        <dbReference type="EMBL" id="RFU61566.1"/>
    </source>
</evidence>
<feature type="domain" description="YlxR" evidence="1">
    <location>
        <begin position="10"/>
        <end position="82"/>
    </location>
</feature>
<dbReference type="EMBL" id="QVTD01000013">
    <property type="protein sequence ID" value="RFU61566.1"/>
    <property type="molecule type" value="Genomic_DNA"/>
</dbReference>
<keyword evidence="3" id="KW-1185">Reference proteome</keyword>
<evidence type="ECO:0000259" key="1">
    <source>
        <dbReference type="Pfam" id="PF04296"/>
    </source>
</evidence>
<dbReference type="RefSeq" id="WP_117323812.1">
    <property type="nucleotide sequence ID" value="NZ_QVTD01000013.1"/>
</dbReference>
<dbReference type="InterPro" id="IPR035931">
    <property type="entry name" value="YlxR-like_sf"/>
</dbReference>
<dbReference type="Pfam" id="PF04296">
    <property type="entry name" value="YlxR"/>
    <property type="match status" value="1"/>
</dbReference>
<reference evidence="2 3" key="1">
    <citation type="submission" date="2018-08" db="EMBL/GenBank/DDBJ databases">
        <title>Bacillus chawlae sp. nov., Bacillus glennii sp. nov., and Bacillus saganii sp. nov. Isolated from the Vehicle Assembly Building at Kennedy Space Center where the Viking Spacecraft were Assembled.</title>
        <authorList>
            <person name="Seuylemezian A."/>
            <person name="Vaishampayan P."/>
        </authorList>
    </citation>
    <scope>NUCLEOTIDE SEQUENCE [LARGE SCALE GENOMIC DNA]</scope>
    <source>
        <strain evidence="2 3">V44-8</strain>
    </source>
</reference>
<proteinExistence type="predicted"/>